<evidence type="ECO:0000256" key="2">
    <source>
        <dbReference type="ARBA" id="ARBA00022676"/>
    </source>
</evidence>
<dbReference type="SUPFAM" id="SSF53448">
    <property type="entry name" value="Nucleotide-diphospho-sugar transferases"/>
    <property type="match status" value="1"/>
</dbReference>
<comment type="similarity">
    <text evidence="1">Belongs to the glycosyltransferase 2 family.</text>
</comment>
<keyword evidence="3" id="KW-0808">Transferase</keyword>
<accession>A0A7G9S3P5</accession>
<dbReference type="RefSeq" id="WP_187554940.1">
    <property type="nucleotide sequence ID" value="NZ_CP060716.1"/>
</dbReference>
<dbReference type="InterPro" id="IPR001173">
    <property type="entry name" value="Glyco_trans_2-like"/>
</dbReference>
<dbReference type="Proteomes" id="UP000515934">
    <property type="component" value="Chromosome"/>
</dbReference>
<dbReference type="GO" id="GO:0004582">
    <property type="term" value="F:dolichyl-phosphate beta-D-mannosyltransferase activity"/>
    <property type="evidence" value="ECO:0007669"/>
    <property type="project" value="InterPro"/>
</dbReference>
<dbReference type="InterPro" id="IPR039528">
    <property type="entry name" value="DPM1-like"/>
</dbReference>
<evidence type="ECO:0000313" key="6">
    <source>
        <dbReference type="Proteomes" id="UP000515934"/>
    </source>
</evidence>
<feature type="domain" description="Glycosyltransferase 2-like" evidence="4">
    <location>
        <begin position="10"/>
        <end position="173"/>
    </location>
</feature>
<dbReference type="EMBL" id="CP060716">
    <property type="protein sequence ID" value="QNN62470.1"/>
    <property type="molecule type" value="Genomic_DNA"/>
</dbReference>
<name>A0A7G9S3P5_9MICO</name>
<evidence type="ECO:0000259" key="4">
    <source>
        <dbReference type="Pfam" id="PF00535"/>
    </source>
</evidence>
<dbReference type="InterPro" id="IPR029044">
    <property type="entry name" value="Nucleotide-diphossugar_trans"/>
</dbReference>
<keyword evidence="2" id="KW-0328">Glycosyltransferase</keyword>
<evidence type="ECO:0000256" key="1">
    <source>
        <dbReference type="ARBA" id="ARBA00006739"/>
    </source>
</evidence>
<dbReference type="FunFam" id="3.90.550.10:FF:000122">
    <property type="entry name" value="Dolichol-phosphate mannosyltransferase subunit 1"/>
    <property type="match status" value="1"/>
</dbReference>
<dbReference type="CDD" id="cd06442">
    <property type="entry name" value="DPM1_like"/>
    <property type="match status" value="1"/>
</dbReference>
<evidence type="ECO:0000313" key="5">
    <source>
        <dbReference type="EMBL" id="QNN62470.1"/>
    </source>
</evidence>
<reference evidence="5 6" key="1">
    <citation type="submission" date="2020-08" db="EMBL/GenBank/DDBJ databases">
        <title>Genome sequence of Leucobacter denitrificans KACC 14055T.</title>
        <authorList>
            <person name="Hyun D.-W."/>
            <person name="Bae J.-W."/>
        </authorList>
    </citation>
    <scope>NUCLEOTIDE SEQUENCE [LARGE SCALE GENOMIC DNA]</scope>
    <source>
        <strain evidence="5 6">KACC 14055</strain>
    </source>
</reference>
<protein>
    <submittedName>
        <fullName evidence="5">Polyprenol monophosphomannose synthase</fullName>
    </submittedName>
</protein>
<dbReference type="PANTHER" id="PTHR43398">
    <property type="entry name" value="DOLICHOL-PHOSPHATE MANNOSYLTRANSFERASE SUBUNIT 1"/>
    <property type="match status" value="1"/>
</dbReference>
<dbReference type="GO" id="GO:0009247">
    <property type="term" value="P:glycolipid biosynthetic process"/>
    <property type="evidence" value="ECO:0007669"/>
    <property type="project" value="TreeGrafter"/>
</dbReference>
<dbReference type="GO" id="GO:0016020">
    <property type="term" value="C:membrane"/>
    <property type="evidence" value="ECO:0007669"/>
    <property type="project" value="GOC"/>
</dbReference>
<proteinExistence type="inferred from homology"/>
<dbReference type="PANTHER" id="PTHR43398:SF1">
    <property type="entry name" value="DOLICHOL-PHOSPHATE MANNOSYLTRANSFERASE SUBUNIT 1"/>
    <property type="match status" value="1"/>
</dbReference>
<gene>
    <name evidence="5" type="ORF">H9L06_09465</name>
</gene>
<dbReference type="Gene3D" id="3.90.550.10">
    <property type="entry name" value="Spore Coat Polysaccharide Biosynthesis Protein SpsA, Chain A"/>
    <property type="match status" value="1"/>
</dbReference>
<dbReference type="KEGG" id="ldn:H9L06_09465"/>
<dbReference type="Pfam" id="PF00535">
    <property type="entry name" value="Glycos_transf_2"/>
    <property type="match status" value="1"/>
</dbReference>
<organism evidence="5 6">
    <name type="scientific">Leucobacter denitrificans</name>
    <dbReference type="NCBI Taxonomy" id="683042"/>
    <lineage>
        <taxon>Bacteria</taxon>
        <taxon>Bacillati</taxon>
        <taxon>Actinomycetota</taxon>
        <taxon>Actinomycetes</taxon>
        <taxon>Micrococcales</taxon>
        <taxon>Microbacteriaceae</taxon>
        <taxon>Leucobacter</taxon>
    </lineage>
</organism>
<dbReference type="AlphaFoldDB" id="A0A7G9S3P5"/>
<keyword evidence="6" id="KW-1185">Reference proteome</keyword>
<sequence>MAEQGDGALVILPTFNERATLASIVDRVLAQIPRAHVLVIDDGSPDGTGEIADELANDWRVRVIHREGKLGLGTAYLAGFQHAVSEGYRWAIEMDADGSHLPEQLPALLDAARAGAGLVIGARWIDGGRIENWPWYRVCISRIGTAVARGSLRSQLRDLTSGFRVIDTTWLKRVDLSEISSNGYGFQVESAWLLERAGCPVAEVPITFVERADGRSKMSLGIIFEALASVLTWGVRIRLTRREK</sequence>
<evidence type="ECO:0000256" key="3">
    <source>
        <dbReference type="ARBA" id="ARBA00022679"/>
    </source>
</evidence>